<evidence type="ECO:0000259" key="1">
    <source>
        <dbReference type="SMART" id="SM00278"/>
    </source>
</evidence>
<accession>A0A523TK49</accession>
<dbReference type="Proteomes" id="UP000316517">
    <property type="component" value="Unassembled WGS sequence"/>
</dbReference>
<protein>
    <recommendedName>
        <fullName evidence="1">Helix-hairpin-helix DNA-binding motif class 1 domain-containing protein</fullName>
    </recommendedName>
</protein>
<dbReference type="GO" id="GO:0015628">
    <property type="term" value="P:protein secretion by the type II secretion system"/>
    <property type="evidence" value="ECO:0007669"/>
    <property type="project" value="TreeGrafter"/>
</dbReference>
<dbReference type="InterPro" id="IPR010994">
    <property type="entry name" value="RuvA_2-like"/>
</dbReference>
<proteinExistence type="predicted"/>
<evidence type="ECO:0000313" key="2">
    <source>
        <dbReference type="EMBL" id="TET30716.1"/>
    </source>
</evidence>
<sequence>MWNLTREEQIIIFLLLAAFLIGLGIEMRGGIPHTLTPPSPPELIKVKLGGAIRKPGWYTLPKGSSLEEAVNYAGGFLPWANLQDVNLDFSLKDDEEVRIPKGKLDINQASAKELAELPGIGPVLAARIIKYRERKGTFQSLLQVLEVKGMGEIRLQRIREIISLGEDASNHLNQNLKLRETL</sequence>
<dbReference type="Pfam" id="PF12836">
    <property type="entry name" value="HHH_3"/>
    <property type="match status" value="1"/>
</dbReference>
<gene>
    <name evidence="2" type="ORF">E3J68_00420</name>
</gene>
<dbReference type="GO" id="GO:0006281">
    <property type="term" value="P:DNA repair"/>
    <property type="evidence" value="ECO:0007669"/>
    <property type="project" value="InterPro"/>
</dbReference>
<dbReference type="InterPro" id="IPR051675">
    <property type="entry name" value="Endo/Exo/Phosphatase_dom_1"/>
</dbReference>
<name>A0A523TK49_UNCAE</name>
<dbReference type="GO" id="GO:0003677">
    <property type="term" value="F:DNA binding"/>
    <property type="evidence" value="ECO:0007669"/>
    <property type="project" value="InterPro"/>
</dbReference>
<dbReference type="SUPFAM" id="SSF47781">
    <property type="entry name" value="RuvA domain 2-like"/>
    <property type="match status" value="1"/>
</dbReference>
<dbReference type="InterPro" id="IPR019554">
    <property type="entry name" value="Soluble_ligand-bd"/>
</dbReference>
<dbReference type="GO" id="GO:0015627">
    <property type="term" value="C:type II protein secretion system complex"/>
    <property type="evidence" value="ECO:0007669"/>
    <property type="project" value="TreeGrafter"/>
</dbReference>
<dbReference type="NCBIfam" id="TIGR00426">
    <property type="entry name" value="competence protein ComEA helix-hairpin-helix repeat region"/>
    <property type="match status" value="1"/>
</dbReference>
<dbReference type="PANTHER" id="PTHR21180">
    <property type="entry name" value="ENDONUCLEASE/EXONUCLEASE/PHOSPHATASE FAMILY DOMAIN-CONTAINING PROTEIN 1"/>
    <property type="match status" value="1"/>
</dbReference>
<feature type="domain" description="Helix-hairpin-helix DNA-binding motif class 1" evidence="1">
    <location>
        <begin position="142"/>
        <end position="161"/>
    </location>
</feature>
<dbReference type="Gene3D" id="1.10.150.320">
    <property type="entry name" value="Photosystem II 12 kDa extrinsic protein"/>
    <property type="match status" value="1"/>
</dbReference>
<dbReference type="Pfam" id="PF10531">
    <property type="entry name" value="SLBB"/>
    <property type="match status" value="1"/>
</dbReference>
<organism evidence="2 3">
    <name type="scientific">Aerophobetes bacterium</name>
    <dbReference type="NCBI Taxonomy" id="2030807"/>
    <lineage>
        <taxon>Bacteria</taxon>
        <taxon>Candidatus Aerophobota</taxon>
    </lineage>
</organism>
<dbReference type="InterPro" id="IPR004509">
    <property type="entry name" value="Competence_ComEA_HhH"/>
</dbReference>
<feature type="domain" description="Helix-hairpin-helix DNA-binding motif class 1" evidence="1">
    <location>
        <begin position="112"/>
        <end position="131"/>
    </location>
</feature>
<comment type="caution">
    <text evidence="2">The sequence shown here is derived from an EMBL/GenBank/DDBJ whole genome shotgun (WGS) entry which is preliminary data.</text>
</comment>
<evidence type="ECO:0000313" key="3">
    <source>
        <dbReference type="Proteomes" id="UP000316517"/>
    </source>
</evidence>
<dbReference type="InterPro" id="IPR003583">
    <property type="entry name" value="Hlx-hairpin-Hlx_DNA-bd_motif"/>
</dbReference>
<reference evidence="2 3" key="1">
    <citation type="submission" date="2019-03" db="EMBL/GenBank/DDBJ databases">
        <title>Metabolic potential of uncultured bacteria and archaea associated with petroleum seepage in deep-sea sediments.</title>
        <authorList>
            <person name="Dong X."/>
            <person name="Hubert C."/>
        </authorList>
    </citation>
    <scope>NUCLEOTIDE SEQUENCE [LARGE SCALE GENOMIC DNA]</scope>
    <source>
        <strain evidence="2">E44_bin3</strain>
    </source>
</reference>
<dbReference type="EMBL" id="SOJT01000024">
    <property type="protein sequence ID" value="TET30716.1"/>
    <property type="molecule type" value="Genomic_DNA"/>
</dbReference>
<dbReference type="SMART" id="SM00278">
    <property type="entry name" value="HhH1"/>
    <property type="match status" value="2"/>
</dbReference>
<dbReference type="AlphaFoldDB" id="A0A523TK49"/>
<dbReference type="PANTHER" id="PTHR21180:SF32">
    <property type="entry name" value="ENDONUCLEASE_EXONUCLEASE_PHOSPHATASE FAMILY DOMAIN-CONTAINING PROTEIN 1"/>
    <property type="match status" value="1"/>
</dbReference>